<organism evidence="5 6">
    <name type="scientific">Penicillium hordei</name>
    <dbReference type="NCBI Taxonomy" id="40994"/>
    <lineage>
        <taxon>Eukaryota</taxon>
        <taxon>Fungi</taxon>
        <taxon>Dikarya</taxon>
        <taxon>Ascomycota</taxon>
        <taxon>Pezizomycotina</taxon>
        <taxon>Eurotiomycetes</taxon>
        <taxon>Eurotiomycetidae</taxon>
        <taxon>Eurotiales</taxon>
        <taxon>Aspergillaceae</taxon>
        <taxon>Penicillium</taxon>
    </lineage>
</organism>
<gene>
    <name evidence="5" type="ORF">N7537_009538</name>
</gene>
<dbReference type="GO" id="GO:0004497">
    <property type="term" value="F:monooxygenase activity"/>
    <property type="evidence" value="ECO:0007669"/>
    <property type="project" value="UniProtKB-KW"/>
</dbReference>
<evidence type="ECO:0000259" key="4">
    <source>
        <dbReference type="Pfam" id="PF13460"/>
    </source>
</evidence>
<dbReference type="Proteomes" id="UP001213799">
    <property type="component" value="Unassembled WGS sequence"/>
</dbReference>
<name>A0AAD6GXU4_9EURO</name>
<accession>A0AAD6GXU4</accession>
<dbReference type="AlphaFoldDB" id="A0AAD6GXU4"/>
<proteinExistence type="inferred from homology"/>
<evidence type="ECO:0000256" key="1">
    <source>
        <dbReference type="ARBA" id="ARBA00023002"/>
    </source>
</evidence>
<dbReference type="InterPro" id="IPR036291">
    <property type="entry name" value="NAD(P)-bd_dom_sf"/>
</dbReference>
<dbReference type="RefSeq" id="XP_056749260.1">
    <property type="nucleotide sequence ID" value="XM_056900592.1"/>
</dbReference>
<keyword evidence="6" id="KW-1185">Reference proteome</keyword>
<evidence type="ECO:0000313" key="6">
    <source>
        <dbReference type="Proteomes" id="UP001213799"/>
    </source>
</evidence>
<protein>
    <recommendedName>
        <fullName evidence="4">NAD(P)-binding domain-containing protein</fullName>
    </recommendedName>
</protein>
<dbReference type="EMBL" id="JAQJAE010000005">
    <property type="protein sequence ID" value="KAJ5592634.1"/>
    <property type="molecule type" value="Genomic_DNA"/>
</dbReference>
<sequence length="255" mass="28190">MPRYAVLGATGNCGTALLQNLLKRPDAQINAYCRNQDKLLRLLPAIKDNEQVKVFQGSIKDRKLLESCLRDCHAVFLVLSTNDNIPGCRLAQDTSTAVIHALRSIDQAPKIVLLSSATIDDHFSRHVPFILRQVLLRSASFVYDDLIKTERILRAEAAWLTTIYIKPGALSVDTQRGHALSLTDENSPLSYLDLAAAMVEAVDEQDGRYDMRSVSVVNTNGRARFPSGTPMCILTGLLRHFFPFLHSYLPSGGPG</sequence>
<reference evidence="5" key="1">
    <citation type="journal article" date="2023" name="IMA Fungus">
        <title>Comparative genomic study of the Penicillium genus elucidates a diverse pangenome and 15 lateral gene transfer events.</title>
        <authorList>
            <person name="Petersen C."/>
            <person name="Sorensen T."/>
            <person name="Nielsen M.R."/>
            <person name="Sondergaard T.E."/>
            <person name="Sorensen J.L."/>
            <person name="Fitzpatrick D.A."/>
            <person name="Frisvad J.C."/>
            <person name="Nielsen K.L."/>
        </authorList>
    </citation>
    <scope>NUCLEOTIDE SEQUENCE</scope>
    <source>
        <strain evidence="5">IBT 12815</strain>
    </source>
</reference>
<dbReference type="PANTHER" id="PTHR15020">
    <property type="entry name" value="FLAVIN REDUCTASE-RELATED"/>
    <property type="match status" value="1"/>
</dbReference>
<dbReference type="Pfam" id="PF13460">
    <property type="entry name" value="NAD_binding_10"/>
    <property type="match status" value="1"/>
</dbReference>
<dbReference type="PANTHER" id="PTHR15020:SF37">
    <property type="entry name" value="OXIDOREDUCTASE MDPK"/>
    <property type="match status" value="1"/>
</dbReference>
<evidence type="ECO:0000313" key="5">
    <source>
        <dbReference type="EMBL" id="KAJ5592634.1"/>
    </source>
</evidence>
<evidence type="ECO:0000256" key="2">
    <source>
        <dbReference type="ARBA" id="ARBA00023033"/>
    </source>
</evidence>
<reference evidence="5" key="2">
    <citation type="submission" date="2023-01" db="EMBL/GenBank/DDBJ databases">
        <authorList>
            <person name="Petersen C."/>
        </authorList>
    </citation>
    <scope>NUCLEOTIDE SEQUENCE</scope>
    <source>
        <strain evidence="5">IBT 12815</strain>
    </source>
</reference>
<feature type="domain" description="NAD(P)-binding" evidence="4">
    <location>
        <begin position="8"/>
        <end position="204"/>
    </location>
</feature>
<dbReference type="Gene3D" id="3.40.50.720">
    <property type="entry name" value="NAD(P)-binding Rossmann-like Domain"/>
    <property type="match status" value="1"/>
</dbReference>
<dbReference type="GeneID" id="81590834"/>
<comment type="caution">
    <text evidence="5">The sequence shown here is derived from an EMBL/GenBank/DDBJ whole genome shotgun (WGS) entry which is preliminary data.</text>
</comment>
<dbReference type="InterPro" id="IPR016040">
    <property type="entry name" value="NAD(P)-bd_dom"/>
</dbReference>
<dbReference type="SUPFAM" id="SSF51735">
    <property type="entry name" value="NAD(P)-binding Rossmann-fold domains"/>
    <property type="match status" value="1"/>
</dbReference>
<evidence type="ECO:0000256" key="3">
    <source>
        <dbReference type="ARBA" id="ARBA00038376"/>
    </source>
</evidence>
<keyword evidence="1" id="KW-0560">Oxidoreductase</keyword>
<keyword evidence="2" id="KW-0503">Monooxygenase</keyword>
<comment type="similarity">
    <text evidence="3">Belongs to the avfA family.</text>
</comment>